<comment type="caution">
    <text evidence="1">The sequence shown here is derived from an EMBL/GenBank/DDBJ whole genome shotgun (WGS) entry which is preliminary data.</text>
</comment>
<organism evidence="1 2">
    <name type="scientific">Leucogyrophana mollusca</name>
    <dbReference type="NCBI Taxonomy" id="85980"/>
    <lineage>
        <taxon>Eukaryota</taxon>
        <taxon>Fungi</taxon>
        <taxon>Dikarya</taxon>
        <taxon>Basidiomycota</taxon>
        <taxon>Agaricomycotina</taxon>
        <taxon>Agaricomycetes</taxon>
        <taxon>Agaricomycetidae</taxon>
        <taxon>Boletales</taxon>
        <taxon>Boletales incertae sedis</taxon>
        <taxon>Leucogyrophana</taxon>
    </lineage>
</organism>
<dbReference type="EMBL" id="MU266591">
    <property type="protein sequence ID" value="KAH7920285.1"/>
    <property type="molecule type" value="Genomic_DNA"/>
</dbReference>
<sequence length="2043" mass="224946">MGSTERKILLTVLKASGIPSRTIHRSSKLSVEVSAGEHIWKTKECQGNNPEWSEAFVLNIQDSAVLHVAVIDRVGTGRSSLRGETSVAIKDIGGIAVVEKTFQLQKDGRSRGKITLTFEQIPLRESAPISSQDAGVDVSAGESSLSAVETSRRSPHEIPVVAAEPVSQGTIVDASGNLPPSSAVERPANSPEEVTVAVDEAHRSVSGLTTPRVIGSMPSITGDVNAVEGVTGSPGFALVFGYVEKLVNIGGVLAEVHPWAALAWSVLSVIPKTIGAQMDRDQKVQQLWSTTADMLSFLQDAEPVIEQCQVHIVSEMMKQIYDCALFVREYCGKGFAKRALRDSMSSSTDSAIEQYNAAFKELKEQFKSRSELIALRIFKDIRQGIVELSSLSQGIKDLERTMLLENLPGSDLAGVRCDINRICLPTTRQGLLADIMAWVADPSGKQAFWLHGVAGTGKSTVANTVAARFAKVGRLGASFRFSRDVDGRNGPAFLFGSVAYQLASFSRVLKGHIHDAVETHGKMTQFSPREQLQKYIIEPMSQVAFTGPIVIVLDALDECGGERDRHDILGAIKDEMANFPPFVKLFLVSRYEVDIRSHLERGCLSKSIDGIDGTARDILDYIAVQMLEVADRHALPSDWLAPETKAELGGRADGLFIWASVACDFILRSDDPKVALHYMVSTETLHSTGEGDALDALYTGILQQASTSLPSSLRASNLRNIIGAIVTAKTPLTQQGLDMLLGLNVRVLQHPILLPDDSRLELTTCSSVIARLGSMLRKEDGFIRVLHASIFDFFTSPTRCTDSRFYIDKGLFSRFLASRCFDAMRVLKRDMCGINDPTKMNRDIYDLSQRLQDNVPEHVRYGCLYWHLHLADIAIKDRELIQEAKNWLSTHLLHWFEVMSLWGDAGGILIALDRIIPWFQSHLQSDEVLLLLKDADCFVRRFYGTIRCNAAHIYTSAIPFTPRHSSIFKLFAPMLKQIPKMLTNLPGSPSPLITLPLPVYRGEKSFFPAISPDGSCFTYVHDDMTLQLWDLNTCTPTDPLIGHRTSICHTCFSDDGTKVASVDLDGVIFVWDTVEYRAVGGPFQCHTHSPDASKISLVDDHVVLLRGGAMMMYVDVWSYLTGELVVSYRVRGALLCGRYILTRTWTRTRRTETYSILDALTGIDNTPAYARSIGILQALFPAHSQVRRVACRLLVGEFAMFSTETGDLIGTPIPKLLHAQLSPCGQWLAATVQTDINPNARRPMLVIDIYSACTGERLMSRQSQRSFGSAFWSIDSLLFLPMSHLEATLDIWNMETMTHTATLRFPTHRTIFFGASRHRIMLQSHGSRTISVTVWDIASLAKPIEQQSPSMKDFELSPTGGHSLITTSDSIINTKHPVSFSPDGSFVATASSGDDLLVWNLCTGKLSQRLCGAGRRTVSLSISPNNTRVVAASDDGSVHLWDVASGRKLCTTQTAVVTRPVRYLYLCADGRNIAYRSNEDGVGMVDITTSQSRTCDLPDNHWRWAELSSNAAQITCVSESGNIGLRDGVTGEVIKTLASNVNGSVVKVVWSPIKDSFVAIRHINIIQILGQYESSLVCPMALGLLRDNNITELVFSNDGMWLAALSPYTIHPRDMRRRCLAWTKEATEGSPHLVAFVGSGVGCRVLMFSNPFYSLKLFKANTGSLLWWTCHGSGIGTVERVVMSSDEAQAVFFVESIGGVAVELSTGGRTPFSSELRTCRLRHLFVSCVSRTSAWIWGLVGDDLVMICSGGHSNVDVLKSAACLGGHTKVLLIRESSVQLWDASASPSLRNVVRAMTYPPPDALLSPDGSRLLFDNGLYLVDTAPSLTQIHKGLHLQWNHNAIFSSDSHYVARWGFNHKENTPSVEITDVSDGSCICRLTSPYYQAHTGSILLSPDCRRFAALFSNGDIRVWHLGDLPHVTQGRLVSNSSFPRSSIYPLYGQSCIGRDGWLIGEDGQRLLWIPDEMRTVKLLTARRHGRLVLECARDEAMTPIVLDMSDYLTVPQVARGWKEGGVQICDSDAEVQFRRAVVYMGDTPTAPKYI</sequence>
<reference evidence="1" key="1">
    <citation type="journal article" date="2021" name="New Phytol.">
        <title>Evolutionary innovations through gain and loss of genes in the ectomycorrhizal Boletales.</title>
        <authorList>
            <person name="Wu G."/>
            <person name="Miyauchi S."/>
            <person name="Morin E."/>
            <person name="Kuo A."/>
            <person name="Drula E."/>
            <person name="Varga T."/>
            <person name="Kohler A."/>
            <person name="Feng B."/>
            <person name="Cao Y."/>
            <person name="Lipzen A."/>
            <person name="Daum C."/>
            <person name="Hundley H."/>
            <person name="Pangilinan J."/>
            <person name="Johnson J."/>
            <person name="Barry K."/>
            <person name="LaButti K."/>
            <person name="Ng V."/>
            <person name="Ahrendt S."/>
            <person name="Min B."/>
            <person name="Choi I.G."/>
            <person name="Park H."/>
            <person name="Plett J.M."/>
            <person name="Magnuson J."/>
            <person name="Spatafora J.W."/>
            <person name="Nagy L.G."/>
            <person name="Henrissat B."/>
            <person name="Grigoriev I.V."/>
            <person name="Yang Z.L."/>
            <person name="Xu J."/>
            <person name="Martin F.M."/>
        </authorList>
    </citation>
    <scope>NUCLEOTIDE SEQUENCE</scope>
    <source>
        <strain evidence="1">KUC20120723A-06</strain>
    </source>
</reference>
<gene>
    <name evidence="1" type="ORF">BV22DRAFT_813037</name>
</gene>
<keyword evidence="2" id="KW-1185">Reference proteome</keyword>
<evidence type="ECO:0000313" key="1">
    <source>
        <dbReference type="EMBL" id="KAH7920285.1"/>
    </source>
</evidence>
<accession>A0ACB8B425</accession>
<proteinExistence type="predicted"/>
<name>A0ACB8B425_9AGAM</name>
<evidence type="ECO:0000313" key="2">
    <source>
        <dbReference type="Proteomes" id="UP000790709"/>
    </source>
</evidence>
<protein>
    <submittedName>
        <fullName evidence="1">Uncharacterized protein</fullName>
    </submittedName>
</protein>
<dbReference type="Proteomes" id="UP000790709">
    <property type="component" value="Unassembled WGS sequence"/>
</dbReference>